<dbReference type="AlphaFoldDB" id="A0A1G9VCD3"/>
<gene>
    <name evidence="6" type="ORF">SAMN05192576_0720</name>
</gene>
<dbReference type="OrthoDB" id="5242390at2"/>
<evidence type="ECO:0000256" key="3">
    <source>
        <dbReference type="ARBA" id="ARBA00023163"/>
    </source>
</evidence>
<dbReference type="Pfam" id="PF00440">
    <property type="entry name" value="TetR_N"/>
    <property type="match status" value="1"/>
</dbReference>
<organism evidence="6 7">
    <name type="scientific">Nocardioides szechwanensis</name>
    <dbReference type="NCBI Taxonomy" id="1005944"/>
    <lineage>
        <taxon>Bacteria</taxon>
        <taxon>Bacillati</taxon>
        <taxon>Actinomycetota</taxon>
        <taxon>Actinomycetes</taxon>
        <taxon>Propionibacteriales</taxon>
        <taxon>Nocardioidaceae</taxon>
        <taxon>Nocardioides</taxon>
    </lineage>
</organism>
<keyword evidence="1" id="KW-0805">Transcription regulation</keyword>
<dbReference type="Gene3D" id="1.10.357.10">
    <property type="entry name" value="Tetracycline Repressor, domain 2"/>
    <property type="match status" value="1"/>
</dbReference>
<evidence type="ECO:0000256" key="4">
    <source>
        <dbReference type="PROSITE-ProRule" id="PRU00335"/>
    </source>
</evidence>
<keyword evidence="3" id="KW-0804">Transcription</keyword>
<feature type="domain" description="HTH tetR-type" evidence="5">
    <location>
        <begin position="15"/>
        <end position="75"/>
    </location>
</feature>
<dbReference type="GO" id="GO:0000976">
    <property type="term" value="F:transcription cis-regulatory region binding"/>
    <property type="evidence" value="ECO:0007669"/>
    <property type="project" value="TreeGrafter"/>
</dbReference>
<evidence type="ECO:0000313" key="6">
    <source>
        <dbReference type="EMBL" id="SDM69717.1"/>
    </source>
</evidence>
<sequence length="202" mass="21924">MAQKQRIRPSQGRAVQMRRDLLDSTLHLLSVSGAESLTTTAIVERAHVSSGTFYRYFNDKAEILGVLRDEAVEAITSDLMAGVVRAIDLGPDEAVREVVLTLVDAFERHRAVILAMVNAMPAGSNANVLPEIEARLFQLAAVLPRRHRPELTAAQLDAVVFMTMGVLVSTCLRIALQRPPDTSRDDLVDLAVAMIAAGLQAA</sequence>
<dbReference type="SUPFAM" id="SSF46689">
    <property type="entry name" value="Homeodomain-like"/>
    <property type="match status" value="1"/>
</dbReference>
<dbReference type="Pfam" id="PF17918">
    <property type="entry name" value="TetR_C_15"/>
    <property type="match status" value="1"/>
</dbReference>
<dbReference type="InterPro" id="IPR050109">
    <property type="entry name" value="HTH-type_TetR-like_transc_reg"/>
</dbReference>
<dbReference type="Proteomes" id="UP000199004">
    <property type="component" value="Unassembled WGS sequence"/>
</dbReference>
<dbReference type="GO" id="GO:0003700">
    <property type="term" value="F:DNA-binding transcription factor activity"/>
    <property type="evidence" value="ECO:0007669"/>
    <property type="project" value="TreeGrafter"/>
</dbReference>
<feature type="DNA-binding region" description="H-T-H motif" evidence="4">
    <location>
        <begin position="38"/>
        <end position="57"/>
    </location>
</feature>
<protein>
    <submittedName>
        <fullName evidence="6">Transcriptional regulator, TetR family</fullName>
    </submittedName>
</protein>
<dbReference type="InterPro" id="IPR009057">
    <property type="entry name" value="Homeodomain-like_sf"/>
</dbReference>
<evidence type="ECO:0000256" key="2">
    <source>
        <dbReference type="ARBA" id="ARBA00023125"/>
    </source>
</evidence>
<evidence type="ECO:0000313" key="7">
    <source>
        <dbReference type="Proteomes" id="UP000199004"/>
    </source>
</evidence>
<dbReference type="PROSITE" id="PS50977">
    <property type="entry name" value="HTH_TETR_2"/>
    <property type="match status" value="1"/>
</dbReference>
<dbReference type="InterPro" id="IPR001647">
    <property type="entry name" value="HTH_TetR"/>
</dbReference>
<evidence type="ECO:0000256" key="1">
    <source>
        <dbReference type="ARBA" id="ARBA00023015"/>
    </source>
</evidence>
<reference evidence="6 7" key="1">
    <citation type="submission" date="2016-10" db="EMBL/GenBank/DDBJ databases">
        <authorList>
            <person name="de Groot N.N."/>
        </authorList>
    </citation>
    <scope>NUCLEOTIDE SEQUENCE [LARGE SCALE GENOMIC DNA]</scope>
    <source>
        <strain evidence="6 7">CGMCC 1.11147</strain>
    </source>
</reference>
<dbReference type="PRINTS" id="PR00455">
    <property type="entry name" value="HTHTETR"/>
</dbReference>
<dbReference type="STRING" id="1005944.SAMN05192576_0720"/>
<evidence type="ECO:0000259" key="5">
    <source>
        <dbReference type="PROSITE" id="PS50977"/>
    </source>
</evidence>
<proteinExistence type="predicted"/>
<keyword evidence="2 4" id="KW-0238">DNA-binding</keyword>
<keyword evidence="7" id="KW-1185">Reference proteome</keyword>
<dbReference type="EMBL" id="FNIC01000001">
    <property type="protein sequence ID" value="SDM69717.1"/>
    <property type="molecule type" value="Genomic_DNA"/>
</dbReference>
<dbReference type="InterPro" id="IPR041669">
    <property type="entry name" value="TetR_C_15"/>
</dbReference>
<dbReference type="PANTHER" id="PTHR30055:SF234">
    <property type="entry name" value="HTH-TYPE TRANSCRIPTIONAL REGULATOR BETI"/>
    <property type="match status" value="1"/>
</dbReference>
<dbReference type="PANTHER" id="PTHR30055">
    <property type="entry name" value="HTH-TYPE TRANSCRIPTIONAL REGULATOR RUTR"/>
    <property type="match status" value="1"/>
</dbReference>
<accession>A0A1G9VCD3</accession>
<name>A0A1G9VCD3_9ACTN</name>